<dbReference type="Proteomes" id="UP001066276">
    <property type="component" value="Chromosome 1_1"/>
</dbReference>
<evidence type="ECO:0000313" key="2">
    <source>
        <dbReference type="Proteomes" id="UP001066276"/>
    </source>
</evidence>
<protein>
    <submittedName>
        <fullName evidence="1">Uncharacterized protein</fullName>
    </submittedName>
</protein>
<proteinExistence type="predicted"/>
<evidence type="ECO:0000313" key="1">
    <source>
        <dbReference type="EMBL" id="KAJ1215293.1"/>
    </source>
</evidence>
<accession>A0AAV7WPY8</accession>
<gene>
    <name evidence="1" type="ORF">NDU88_002902</name>
</gene>
<dbReference type="AlphaFoldDB" id="A0AAV7WPY8"/>
<reference evidence="1" key="1">
    <citation type="journal article" date="2022" name="bioRxiv">
        <title>Sequencing and chromosome-scale assembly of the giantPleurodeles waltlgenome.</title>
        <authorList>
            <person name="Brown T."/>
            <person name="Elewa A."/>
            <person name="Iarovenko S."/>
            <person name="Subramanian E."/>
            <person name="Araus A.J."/>
            <person name="Petzold A."/>
            <person name="Susuki M."/>
            <person name="Suzuki K.-i.T."/>
            <person name="Hayashi T."/>
            <person name="Toyoda A."/>
            <person name="Oliveira C."/>
            <person name="Osipova E."/>
            <person name="Leigh N.D."/>
            <person name="Simon A."/>
            <person name="Yun M.H."/>
        </authorList>
    </citation>
    <scope>NUCLEOTIDE SEQUENCE</scope>
    <source>
        <strain evidence="1">20211129_DDA</strain>
        <tissue evidence="1">Liver</tissue>
    </source>
</reference>
<organism evidence="1 2">
    <name type="scientific">Pleurodeles waltl</name>
    <name type="common">Iberian ribbed newt</name>
    <dbReference type="NCBI Taxonomy" id="8319"/>
    <lineage>
        <taxon>Eukaryota</taxon>
        <taxon>Metazoa</taxon>
        <taxon>Chordata</taxon>
        <taxon>Craniata</taxon>
        <taxon>Vertebrata</taxon>
        <taxon>Euteleostomi</taxon>
        <taxon>Amphibia</taxon>
        <taxon>Batrachia</taxon>
        <taxon>Caudata</taxon>
        <taxon>Salamandroidea</taxon>
        <taxon>Salamandridae</taxon>
        <taxon>Pleurodelinae</taxon>
        <taxon>Pleurodeles</taxon>
    </lineage>
</organism>
<dbReference type="EMBL" id="JANPWB010000001">
    <property type="protein sequence ID" value="KAJ1215293.1"/>
    <property type="molecule type" value="Genomic_DNA"/>
</dbReference>
<sequence length="214" mass="23103">MKASKRAMFNDDEMEEDEIASQILETYPPPNVSQQNGNRSNGSGIINTIPTAPSISGSAKSILDNERVQMQSSFNGSLSNRQQFEMNIPEIQPEALIVRTTTNLVLSQGRQGMDLREPQMQSIGAGQMQRVGTLINPDVITVRITMGPATPLHARVDNSGVNSLINVQSRQRPSLNETNSLIDLSPVENLGTMAPQQCASSGQERDAGAQANGV</sequence>
<name>A0AAV7WPY8_PLEWA</name>
<comment type="caution">
    <text evidence="1">The sequence shown here is derived from an EMBL/GenBank/DDBJ whole genome shotgun (WGS) entry which is preliminary data.</text>
</comment>
<keyword evidence="2" id="KW-1185">Reference proteome</keyword>